<sequence length="339" mass="38016">MPVPPSVLKFHPYDQQIAVAGENTFSILDWGTGARNTTYHNKSLRSSKNKITALEWINGHDISMLMIGVNDGSIKVFKPNIESGREPRLITAWQAFNEMKIGNSDLLLSWEQWSQTVITAGDSRVLRLWDAEKETKAFDIVTGTDSPVTCINSCFANTSNEHYASFIATNRDDPPRESEHEYPCRGFVAAGFENGSVRLFDRRCPPADNRVKDWMEHSQPILGLQLLDDNFVISASASGHVKLFDIRKNFSIDTQHIQEGISCFSIHHKAAIYACGGESQSLYIYNLQGRLINDIRFFDGFMAPRIGLINCLNFHPHKVILASGTADSLLSVHALESRR</sequence>
<protein>
    <submittedName>
        <fullName evidence="1">Uncharacterized protein</fullName>
    </submittedName>
</protein>
<dbReference type="AlphaFoldDB" id="A0AAW1UVL1"/>
<dbReference type="GO" id="GO:0030674">
    <property type="term" value="F:protein-macromolecule adaptor activity"/>
    <property type="evidence" value="ECO:0007669"/>
    <property type="project" value="TreeGrafter"/>
</dbReference>
<dbReference type="GO" id="GO:0005737">
    <property type="term" value="C:cytoplasm"/>
    <property type="evidence" value="ECO:0007669"/>
    <property type="project" value="TreeGrafter"/>
</dbReference>
<accession>A0AAW1UVL1</accession>
<dbReference type="GO" id="GO:0038202">
    <property type="term" value="P:TORC1 signaling"/>
    <property type="evidence" value="ECO:0007669"/>
    <property type="project" value="TreeGrafter"/>
</dbReference>
<comment type="caution">
    <text evidence="1">The sequence shown here is derived from an EMBL/GenBank/DDBJ whole genome shotgun (WGS) entry which is preliminary data.</text>
</comment>
<dbReference type="InterPro" id="IPR001680">
    <property type="entry name" value="WD40_rpt"/>
</dbReference>
<dbReference type="GO" id="GO:0030307">
    <property type="term" value="P:positive regulation of cell growth"/>
    <property type="evidence" value="ECO:0007669"/>
    <property type="project" value="TreeGrafter"/>
</dbReference>
<name>A0AAW1UVL1_9CUCU</name>
<organism evidence="1 2">
    <name type="scientific">Henosepilachna vigintioctopunctata</name>
    <dbReference type="NCBI Taxonomy" id="420089"/>
    <lineage>
        <taxon>Eukaryota</taxon>
        <taxon>Metazoa</taxon>
        <taxon>Ecdysozoa</taxon>
        <taxon>Arthropoda</taxon>
        <taxon>Hexapoda</taxon>
        <taxon>Insecta</taxon>
        <taxon>Pterygota</taxon>
        <taxon>Neoptera</taxon>
        <taxon>Endopterygota</taxon>
        <taxon>Coleoptera</taxon>
        <taxon>Polyphaga</taxon>
        <taxon>Cucujiformia</taxon>
        <taxon>Coccinelloidea</taxon>
        <taxon>Coccinellidae</taxon>
        <taxon>Epilachninae</taxon>
        <taxon>Epilachnini</taxon>
        <taxon>Henosepilachna</taxon>
    </lineage>
</organism>
<dbReference type="PANTHER" id="PTHR12848:SF16">
    <property type="entry name" value="REGULATORY-ASSOCIATED PROTEIN OF MTOR"/>
    <property type="match status" value="1"/>
</dbReference>
<reference evidence="1 2" key="1">
    <citation type="submission" date="2023-03" db="EMBL/GenBank/DDBJ databases">
        <title>Genome insight into feeding habits of ladybird beetles.</title>
        <authorList>
            <person name="Li H.-S."/>
            <person name="Huang Y.-H."/>
            <person name="Pang H."/>
        </authorList>
    </citation>
    <scope>NUCLEOTIDE SEQUENCE [LARGE SCALE GENOMIC DNA]</scope>
    <source>
        <strain evidence="1">SYSU_2023b</strain>
        <tissue evidence="1">Whole body</tissue>
    </source>
</reference>
<evidence type="ECO:0000313" key="1">
    <source>
        <dbReference type="EMBL" id="KAK9885163.1"/>
    </source>
</evidence>
<dbReference type="SUPFAM" id="SSF50978">
    <property type="entry name" value="WD40 repeat-like"/>
    <property type="match status" value="1"/>
</dbReference>
<dbReference type="Proteomes" id="UP001431783">
    <property type="component" value="Unassembled WGS sequence"/>
</dbReference>
<dbReference type="GO" id="GO:0009267">
    <property type="term" value="P:cellular response to starvation"/>
    <property type="evidence" value="ECO:0007669"/>
    <property type="project" value="TreeGrafter"/>
</dbReference>
<gene>
    <name evidence="1" type="ORF">WA026_010673</name>
</gene>
<keyword evidence="2" id="KW-1185">Reference proteome</keyword>
<evidence type="ECO:0000313" key="2">
    <source>
        <dbReference type="Proteomes" id="UP001431783"/>
    </source>
</evidence>
<dbReference type="GO" id="GO:0010506">
    <property type="term" value="P:regulation of autophagy"/>
    <property type="evidence" value="ECO:0007669"/>
    <property type="project" value="TreeGrafter"/>
</dbReference>
<dbReference type="GO" id="GO:0031931">
    <property type="term" value="C:TORC1 complex"/>
    <property type="evidence" value="ECO:0007669"/>
    <property type="project" value="InterPro"/>
</dbReference>
<dbReference type="InterPro" id="IPR036322">
    <property type="entry name" value="WD40_repeat_dom_sf"/>
</dbReference>
<dbReference type="InterPro" id="IPR015943">
    <property type="entry name" value="WD40/YVTN_repeat-like_dom_sf"/>
</dbReference>
<dbReference type="SMART" id="SM00320">
    <property type="entry name" value="WD40"/>
    <property type="match status" value="6"/>
</dbReference>
<dbReference type="GO" id="GO:0071230">
    <property type="term" value="P:cellular response to amino acid stimulus"/>
    <property type="evidence" value="ECO:0007669"/>
    <property type="project" value="TreeGrafter"/>
</dbReference>
<dbReference type="Gene3D" id="2.130.10.10">
    <property type="entry name" value="YVTN repeat-like/Quinoprotein amine dehydrogenase"/>
    <property type="match status" value="2"/>
</dbReference>
<proteinExistence type="predicted"/>
<dbReference type="PANTHER" id="PTHR12848">
    <property type="entry name" value="REGULATORY-ASSOCIATED PROTEIN OF MTOR"/>
    <property type="match status" value="1"/>
</dbReference>
<dbReference type="EMBL" id="JARQZJ010000095">
    <property type="protein sequence ID" value="KAK9885163.1"/>
    <property type="molecule type" value="Genomic_DNA"/>
</dbReference>
<dbReference type="InterPro" id="IPR004083">
    <property type="entry name" value="Raptor"/>
</dbReference>